<dbReference type="Proteomes" id="UP000694382">
    <property type="component" value="Unassembled WGS sequence"/>
</dbReference>
<name>A0A8U8BQF4_GEOPR</name>
<reference evidence="1" key="1">
    <citation type="submission" date="2025-08" db="UniProtKB">
        <authorList>
            <consortium name="Ensembl"/>
        </authorList>
    </citation>
    <scope>IDENTIFICATION</scope>
</reference>
<dbReference type="AlphaFoldDB" id="A0A8U8BQF4"/>
<dbReference type="Ensembl" id="ENSCPVT00000024580.1">
    <property type="protein sequence ID" value="ENSCPVP00000025112.1"/>
    <property type="gene ID" value="ENSCPVG00000017585.1"/>
</dbReference>
<proteinExistence type="predicted"/>
<evidence type="ECO:0000313" key="2">
    <source>
        <dbReference type="Proteomes" id="UP000694382"/>
    </source>
</evidence>
<reference evidence="1" key="2">
    <citation type="submission" date="2025-09" db="UniProtKB">
        <authorList>
            <consortium name="Ensembl"/>
        </authorList>
    </citation>
    <scope>IDENTIFICATION</scope>
</reference>
<sequence length="123" mass="13333">MSTSLRQMKETPDHLLHPADLKIPLQNSYRTLKPLKGEVTCLINLKNISNCTQHKPMAEAALLCRTAVPFWGSMHGHPGLALLSEEIFGSAAAGGRPCPRVAGAVRGHQVYPISLETTGLPRL</sequence>
<protein>
    <submittedName>
        <fullName evidence="1">Uncharacterized protein</fullName>
    </submittedName>
</protein>
<evidence type="ECO:0000313" key="1">
    <source>
        <dbReference type="Ensembl" id="ENSCPVP00000025112.1"/>
    </source>
</evidence>
<keyword evidence="2" id="KW-1185">Reference proteome</keyword>
<organism evidence="1 2">
    <name type="scientific">Geospiza parvula</name>
    <name type="common">Small tree-finch</name>
    <name type="synonym">Camarhynchus parvulus</name>
    <dbReference type="NCBI Taxonomy" id="87175"/>
    <lineage>
        <taxon>Eukaryota</taxon>
        <taxon>Metazoa</taxon>
        <taxon>Chordata</taxon>
        <taxon>Craniata</taxon>
        <taxon>Vertebrata</taxon>
        <taxon>Euteleostomi</taxon>
        <taxon>Archelosauria</taxon>
        <taxon>Archosauria</taxon>
        <taxon>Dinosauria</taxon>
        <taxon>Saurischia</taxon>
        <taxon>Theropoda</taxon>
        <taxon>Coelurosauria</taxon>
        <taxon>Aves</taxon>
        <taxon>Neognathae</taxon>
        <taxon>Neoaves</taxon>
        <taxon>Telluraves</taxon>
        <taxon>Australaves</taxon>
        <taxon>Passeriformes</taxon>
        <taxon>Thraupidae</taxon>
        <taxon>Camarhynchus</taxon>
    </lineage>
</organism>
<accession>A0A8U8BQF4</accession>